<dbReference type="InterPro" id="IPR038545">
    <property type="entry name" value="Znf_DBF_sf"/>
</dbReference>
<evidence type="ECO:0000256" key="2">
    <source>
        <dbReference type="ARBA" id="ARBA00022771"/>
    </source>
</evidence>
<dbReference type="Gene3D" id="3.40.50.10190">
    <property type="entry name" value="BRCT domain"/>
    <property type="match status" value="1"/>
</dbReference>
<dbReference type="InterPro" id="IPR013939">
    <property type="entry name" value="Regulatory_Dfp1/Him1"/>
</dbReference>
<feature type="region of interest" description="Disordered" evidence="5">
    <location>
        <begin position="25"/>
        <end position="279"/>
    </location>
</feature>
<name>A0ABP0ZV44_9ASCO</name>
<dbReference type="Gene3D" id="6.10.250.3410">
    <property type="entry name" value="DBF zinc finger"/>
    <property type="match status" value="1"/>
</dbReference>
<evidence type="ECO:0000256" key="4">
    <source>
        <dbReference type="PROSITE-ProRule" id="PRU00600"/>
    </source>
</evidence>
<feature type="compositionally biased region" description="Polar residues" evidence="5">
    <location>
        <begin position="52"/>
        <end position="76"/>
    </location>
</feature>
<dbReference type="PANTHER" id="PTHR15375:SF26">
    <property type="entry name" value="PROTEIN CHIFFON"/>
    <property type="match status" value="1"/>
</dbReference>
<feature type="domain" description="DBF4-type" evidence="6">
    <location>
        <begin position="728"/>
        <end position="777"/>
    </location>
</feature>
<feature type="compositionally biased region" description="Acidic residues" evidence="5">
    <location>
        <begin position="218"/>
        <end position="227"/>
    </location>
</feature>
<dbReference type="Pfam" id="PF08630">
    <property type="entry name" value="Dfp1_Him1_M"/>
    <property type="match status" value="1"/>
</dbReference>
<evidence type="ECO:0000256" key="3">
    <source>
        <dbReference type="ARBA" id="ARBA00022833"/>
    </source>
</evidence>
<dbReference type="InterPro" id="IPR006572">
    <property type="entry name" value="Znf_DBF"/>
</dbReference>
<dbReference type="SMART" id="SM00586">
    <property type="entry name" value="ZnF_DBF"/>
    <property type="match status" value="1"/>
</dbReference>
<proteinExistence type="predicted"/>
<dbReference type="EMBL" id="OZ022412">
    <property type="protein sequence ID" value="CAK9442320.1"/>
    <property type="molecule type" value="Genomic_DNA"/>
</dbReference>
<accession>A0ABP0ZV44</accession>
<organism evidence="7 8">
    <name type="scientific">Lodderomyces beijingensis</name>
    <dbReference type="NCBI Taxonomy" id="1775926"/>
    <lineage>
        <taxon>Eukaryota</taxon>
        <taxon>Fungi</taxon>
        <taxon>Dikarya</taxon>
        <taxon>Ascomycota</taxon>
        <taxon>Saccharomycotina</taxon>
        <taxon>Pichiomycetes</taxon>
        <taxon>Debaryomycetaceae</taxon>
        <taxon>Candida/Lodderomyces clade</taxon>
        <taxon>Lodderomyces</taxon>
    </lineage>
</organism>
<evidence type="ECO:0000259" key="6">
    <source>
        <dbReference type="PROSITE" id="PS51265"/>
    </source>
</evidence>
<keyword evidence="2 4" id="KW-0863">Zinc-finger</keyword>
<dbReference type="RefSeq" id="XP_066833001.1">
    <property type="nucleotide sequence ID" value="XM_066976465.1"/>
</dbReference>
<feature type="compositionally biased region" description="Basic and acidic residues" evidence="5">
    <location>
        <begin position="112"/>
        <end position="121"/>
    </location>
</feature>
<reference evidence="7 8" key="1">
    <citation type="submission" date="2024-03" db="EMBL/GenBank/DDBJ databases">
        <authorList>
            <person name="Brejova B."/>
        </authorList>
    </citation>
    <scope>NUCLEOTIDE SEQUENCE [LARGE SCALE GENOMIC DNA]</scope>
    <source>
        <strain evidence="7 8">CBS 14171</strain>
    </source>
</reference>
<keyword evidence="3" id="KW-0862">Zinc</keyword>
<keyword evidence="8" id="KW-1185">Reference proteome</keyword>
<feature type="compositionally biased region" description="Basic and acidic residues" evidence="5">
    <location>
        <begin position="175"/>
        <end position="202"/>
    </location>
</feature>
<evidence type="ECO:0000313" key="7">
    <source>
        <dbReference type="EMBL" id="CAK9442320.1"/>
    </source>
</evidence>
<dbReference type="GeneID" id="92211259"/>
<gene>
    <name evidence="7" type="ORF">LODBEIA_P60630</name>
</gene>
<dbReference type="PROSITE" id="PS51265">
    <property type="entry name" value="ZF_DBF4"/>
    <property type="match status" value="1"/>
</dbReference>
<dbReference type="Pfam" id="PF07535">
    <property type="entry name" value="zf-DBF"/>
    <property type="match status" value="1"/>
</dbReference>
<evidence type="ECO:0000256" key="5">
    <source>
        <dbReference type="SAM" id="MobiDB-lite"/>
    </source>
</evidence>
<evidence type="ECO:0000256" key="1">
    <source>
        <dbReference type="ARBA" id="ARBA00022723"/>
    </source>
</evidence>
<dbReference type="PANTHER" id="PTHR15375">
    <property type="entry name" value="ACTIVATOR OF S-PHASE KINASE-RELATED"/>
    <property type="match status" value="1"/>
</dbReference>
<dbReference type="InterPro" id="IPR036420">
    <property type="entry name" value="BRCT_dom_sf"/>
</dbReference>
<keyword evidence="1" id="KW-0479">Metal-binding</keyword>
<dbReference type="Pfam" id="PF22437">
    <property type="entry name" value="DBF4_BRCT"/>
    <property type="match status" value="1"/>
</dbReference>
<feature type="compositionally biased region" description="Basic and acidic residues" evidence="5">
    <location>
        <begin position="252"/>
        <end position="270"/>
    </location>
</feature>
<evidence type="ECO:0000313" key="8">
    <source>
        <dbReference type="Proteomes" id="UP001497383"/>
    </source>
</evidence>
<dbReference type="Proteomes" id="UP001497383">
    <property type="component" value="Chromosome 8"/>
</dbReference>
<dbReference type="InterPro" id="IPR055116">
    <property type="entry name" value="DBF4_BRCT"/>
</dbReference>
<protein>
    <recommendedName>
        <fullName evidence="6">DBF4-type domain-containing protein</fullName>
    </recommendedName>
</protein>
<dbReference type="InterPro" id="IPR051590">
    <property type="entry name" value="Replication_Regulatory_Kinase"/>
</dbReference>
<sequence>MECDKKDGTHDDKINKECDVLTKKFTSLNRPRQPLREANANIPTPSYKLRTAVTNTTASTAITKQGSPCKNHQSPQLGGRGSRYSPRKKSNWHARGESSRASSVRASDSDECPLKELHVQPKEATPVPQFLLKRASHSVGSQEQQPIAKPAEQAETAENFSKKRDRDSSGIADAVAKERDVKRKLDLEANTLDPEKRAELDKGGVQNRAEGEQNKEKEEEEEEEEEKLVDQSKNVHKSVVLSNKDVFGQPGIDDKEKKSPEKSERNEVQKPETINKSQLSKEINIIGNETHAAPIASFDDSTTASKLAAQCERPLKSRLLVAQQNQQRLKEKETLKMTRPEPTAKPQNSVLQELDLNQLDHSHHDKVEKVHKAQVQQQQQKTNGRLSGEELYQWQQSWKRIMRESVAFFEGQHDRRSAEYRRALKYLKYVGCEVAPFYANNVTIIISKRPYDDKTAYPPHDIFYNVSRSKVKVWNYDKLFRFMKNLGLTTTTSDEQAVNTRANTQTSLSTNKLYNLLKEEKIYGSADRDPNARRDDFHYFGKNYLYVYDLSQAVRPIAIKEWSNDYPTLNLTLDGKCPFMYDPSNENSENRKTKRRKNFEATKSHRMALKAASHNVITGVSMSVNGFTGTSTSTDKIEEDTLFDEVEFRQPLARNSSCMQSKTVENMASGYNGVSNALQFSMDSNLNSYVGAAGNGLGPIGSQVPSKNLNNLKRRIFMKRKTSERREKEHTPGYCENCRVKYDHFDDHINSNRHRNFACDDENFKDIDELIFSLRESKSLGHVTSNGDYV</sequence>